<dbReference type="SUPFAM" id="SSF55326">
    <property type="entry name" value="PurM N-terminal domain-like"/>
    <property type="match status" value="1"/>
</dbReference>
<feature type="binding site" evidence="2">
    <location>
        <position position="74"/>
    </location>
    <ligand>
        <name>Mg(2+)</name>
        <dbReference type="ChEBI" id="CHEBI:18420"/>
        <label>2</label>
    </ligand>
</feature>
<evidence type="ECO:0000313" key="6">
    <source>
        <dbReference type="Proteomes" id="UP000787472"/>
    </source>
</evidence>
<dbReference type="PANTHER" id="PTHR30270">
    <property type="entry name" value="THIAMINE-MONOPHOSPHATE KINASE"/>
    <property type="match status" value="1"/>
</dbReference>
<dbReference type="Gene3D" id="3.30.1330.10">
    <property type="entry name" value="PurM-like, N-terminal domain"/>
    <property type="match status" value="1"/>
</dbReference>
<evidence type="ECO:0000259" key="3">
    <source>
        <dbReference type="Pfam" id="PF00586"/>
    </source>
</evidence>
<feature type="binding site" evidence="2">
    <location>
        <position position="29"/>
    </location>
    <ligand>
        <name>Mg(2+)</name>
        <dbReference type="ChEBI" id="CHEBI:18420"/>
        <label>4</label>
    </ligand>
</feature>
<feature type="binding site" evidence="2">
    <location>
        <position position="46"/>
    </location>
    <ligand>
        <name>Mg(2+)</name>
        <dbReference type="ChEBI" id="CHEBI:18420"/>
        <label>2</label>
    </ligand>
</feature>
<reference evidence="5" key="1">
    <citation type="submission" date="2020-03" db="EMBL/GenBank/DDBJ databases">
        <authorList>
            <person name="Guo F."/>
        </authorList>
    </citation>
    <scope>NUCLEOTIDE SEQUENCE</scope>
    <source>
        <strain evidence="5">JCM 30134</strain>
    </source>
</reference>
<gene>
    <name evidence="2 5" type="primary">thiL</name>
    <name evidence="5" type="ORF">G8770_21675</name>
</gene>
<keyword evidence="1 2" id="KW-0784">Thiamine biosynthesis</keyword>
<dbReference type="PANTHER" id="PTHR30270:SF0">
    <property type="entry name" value="THIAMINE-MONOPHOSPHATE KINASE"/>
    <property type="match status" value="1"/>
</dbReference>
<feature type="binding site" evidence="2">
    <location>
        <begin position="120"/>
        <end position="121"/>
    </location>
    <ligand>
        <name>ATP</name>
        <dbReference type="ChEBI" id="CHEBI:30616"/>
    </ligand>
</feature>
<feature type="binding site" evidence="2">
    <location>
        <position position="316"/>
    </location>
    <ligand>
        <name>substrate</name>
    </ligand>
</feature>
<protein>
    <recommendedName>
        <fullName evidence="2">Thiamine-monophosphate kinase</fullName>
        <shortName evidence="2">TMP kinase</shortName>
        <shortName evidence="2">Thiamine-phosphate kinase</shortName>
        <ecNumber evidence="2">2.7.4.16</ecNumber>
    </recommendedName>
</protein>
<dbReference type="GO" id="GO:0005524">
    <property type="term" value="F:ATP binding"/>
    <property type="evidence" value="ECO:0007669"/>
    <property type="project" value="UniProtKB-UniRule"/>
</dbReference>
<comment type="caution">
    <text evidence="2">Lacks conserved residue(s) required for the propagation of feature annotation.</text>
</comment>
<feature type="binding site" evidence="2">
    <location>
        <position position="213"/>
    </location>
    <ligand>
        <name>Mg(2+)</name>
        <dbReference type="ChEBI" id="CHEBI:18420"/>
        <label>5</label>
    </ligand>
</feature>
<evidence type="ECO:0000259" key="4">
    <source>
        <dbReference type="Pfam" id="PF02769"/>
    </source>
</evidence>
<dbReference type="GO" id="GO:0009228">
    <property type="term" value="P:thiamine biosynthetic process"/>
    <property type="evidence" value="ECO:0007669"/>
    <property type="project" value="UniProtKB-KW"/>
</dbReference>
<dbReference type="GO" id="GO:0009030">
    <property type="term" value="F:thiamine-phosphate kinase activity"/>
    <property type="evidence" value="ECO:0007669"/>
    <property type="project" value="UniProtKB-UniRule"/>
</dbReference>
<feature type="binding site" evidence="2">
    <location>
        <position position="121"/>
    </location>
    <ligand>
        <name>Mg(2+)</name>
        <dbReference type="ChEBI" id="CHEBI:18420"/>
        <label>1</label>
    </ligand>
</feature>
<dbReference type="InterPro" id="IPR036921">
    <property type="entry name" value="PurM-like_N_sf"/>
</dbReference>
<feature type="binding site" evidence="2">
    <location>
        <position position="29"/>
    </location>
    <ligand>
        <name>Mg(2+)</name>
        <dbReference type="ChEBI" id="CHEBI:18420"/>
        <label>3</label>
    </ligand>
</feature>
<feature type="binding site" evidence="2">
    <location>
        <position position="261"/>
    </location>
    <ligand>
        <name>substrate</name>
    </ligand>
</feature>
<feature type="binding site" evidence="2">
    <location>
        <position position="210"/>
    </location>
    <ligand>
        <name>Mg(2+)</name>
        <dbReference type="ChEBI" id="CHEBI:18420"/>
        <label>3</label>
    </ligand>
</feature>
<keyword evidence="2 5" id="KW-0808">Transferase</keyword>
<dbReference type="CDD" id="cd02194">
    <property type="entry name" value="ThiL"/>
    <property type="match status" value="1"/>
</dbReference>
<dbReference type="PIRSF" id="PIRSF005303">
    <property type="entry name" value="Thiam_monoph_kin"/>
    <property type="match status" value="1"/>
</dbReference>
<dbReference type="RefSeq" id="WP_167191960.1">
    <property type="nucleotide sequence ID" value="NZ_JAAONZ010000025.1"/>
</dbReference>
<comment type="function">
    <text evidence="2">Catalyzes the ATP-dependent phosphorylation of thiamine-monophosphate (TMP) to form thiamine-pyrophosphate (TPP), the active form of vitamin B1.</text>
</comment>
<evidence type="ECO:0000313" key="5">
    <source>
        <dbReference type="EMBL" id="NHO68168.1"/>
    </source>
</evidence>
<dbReference type="EMBL" id="JAAONZ010000025">
    <property type="protein sequence ID" value="NHO68168.1"/>
    <property type="molecule type" value="Genomic_DNA"/>
</dbReference>
<feature type="binding site" evidence="2">
    <location>
        <position position="212"/>
    </location>
    <ligand>
        <name>ATP</name>
        <dbReference type="ChEBI" id="CHEBI:30616"/>
    </ligand>
</feature>
<dbReference type="Pfam" id="PF00586">
    <property type="entry name" value="AIRS"/>
    <property type="match status" value="1"/>
</dbReference>
<dbReference type="Proteomes" id="UP000787472">
    <property type="component" value="Unassembled WGS sequence"/>
</dbReference>
<feature type="binding site" evidence="2">
    <location>
        <position position="46"/>
    </location>
    <ligand>
        <name>Mg(2+)</name>
        <dbReference type="ChEBI" id="CHEBI:18420"/>
        <label>1</label>
    </ligand>
</feature>
<feature type="binding site" evidence="2">
    <location>
        <position position="74"/>
    </location>
    <ligand>
        <name>Mg(2+)</name>
        <dbReference type="ChEBI" id="CHEBI:18420"/>
        <label>4</label>
    </ligand>
</feature>
<organism evidence="5 6">
    <name type="scientific">Pseudomaricurvus hydrocarbonicus</name>
    <dbReference type="NCBI Taxonomy" id="1470433"/>
    <lineage>
        <taxon>Bacteria</taxon>
        <taxon>Pseudomonadati</taxon>
        <taxon>Pseudomonadota</taxon>
        <taxon>Gammaproteobacteria</taxon>
        <taxon>Cellvibrionales</taxon>
        <taxon>Cellvibrionaceae</taxon>
        <taxon>Pseudomaricurvus</taxon>
    </lineage>
</organism>
<keyword evidence="2 5" id="KW-0418">Kinase</keyword>
<dbReference type="EC" id="2.7.4.16" evidence="2"/>
<feature type="binding site" evidence="2">
    <location>
        <position position="145"/>
    </location>
    <ligand>
        <name>ATP</name>
        <dbReference type="ChEBI" id="CHEBI:30616"/>
    </ligand>
</feature>
<dbReference type="Pfam" id="PF02769">
    <property type="entry name" value="AIRS_C"/>
    <property type="match status" value="1"/>
</dbReference>
<keyword evidence="2" id="KW-0460">Magnesium</keyword>
<dbReference type="AlphaFoldDB" id="A0A9E5MPX4"/>
<name>A0A9E5MPX4_9GAMM</name>
<keyword evidence="2" id="KW-0479">Metal-binding</keyword>
<dbReference type="HAMAP" id="MF_02128">
    <property type="entry name" value="TMP_kinase"/>
    <property type="match status" value="1"/>
</dbReference>
<dbReference type="InterPro" id="IPR010918">
    <property type="entry name" value="PurM-like_C_dom"/>
</dbReference>
<dbReference type="InterPro" id="IPR036676">
    <property type="entry name" value="PurM-like_C_sf"/>
</dbReference>
<accession>A0A9E5MPX4</accession>
<evidence type="ECO:0000256" key="2">
    <source>
        <dbReference type="HAMAP-Rule" id="MF_02128"/>
    </source>
</evidence>
<proteinExistence type="inferred from homology"/>
<dbReference type="GO" id="GO:0009229">
    <property type="term" value="P:thiamine diphosphate biosynthetic process"/>
    <property type="evidence" value="ECO:0007669"/>
    <property type="project" value="UniProtKB-UniRule"/>
</dbReference>
<keyword evidence="2" id="KW-0067">ATP-binding</keyword>
<comment type="catalytic activity">
    <reaction evidence="2">
        <text>thiamine phosphate + ATP = thiamine diphosphate + ADP</text>
        <dbReference type="Rhea" id="RHEA:15913"/>
        <dbReference type="ChEBI" id="CHEBI:30616"/>
        <dbReference type="ChEBI" id="CHEBI:37575"/>
        <dbReference type="ChEBI" id="CHEBI:58937"/>
        <dbReference type="ChEBI" id="CHEBI:456216"/>
        <dbReference type="EC" id="2.7.4.16"/>
    </reaction>
</comment>
<keyword evidence="2" id="KW-0547">Nucleotide-binding</keyword>
<comment type="similarity">
    <text evidence="2">Belongs to the thiamine-monophosphate kinase family.</text>
</comment>
<feature type="domain" description="PurM-like N-terminal" evidence="3">
    <location>
        <begin position="27"/>
        <end position="137"/>
    </location>
</feature>
<evidence type="ECO:0000256" key="1">
    <source>
        <dbReference type="ARBA" id="ARBA00022977"/>
    </source>
</evidence>
<comment type="miscellaneous">
    <text evidence="2">Reaction mechanism of ThiL seems to utilize a direct, inline transfer of the gamma-phosphate of ATP to TMP rather than a phosphorylated enzyme intermediate.</text>
</comment>
<dbReference type="SUPFAM" id="SSF56042">
    <property type="entry name" value="PurM C-terminal domain-like"/>
    <property type="match status" value="1"/>
</dbReference>
<comment type="pathway">
    <text evidence="2">Cofactor biosynthesis; thiamine diphosphate biosynthesis; thiamine diphosphate from thiamine phosphate: step 1/1.</text>
</comment>
<comment type="caution">
    <text evidence="5">The sequence shown here is derived from an EMBL/GenBank/DDBJ whole genome shotgun (WGS) entry which is preliminary data.</text>
</comment>
<dbReference type="NCBIfam" id="TIGR01379">
    <property type="entry name" value="thiL"/>
    <property type="match status" value="1"/>
</dbReference>
<keyword evidence="6" id="KW-1185">Reference proteome</keyword>
<feature type="binding site" evidence="2">
    <location>
        <position position="44"/>
    </location>
    <ligand>
        <name>Mg(2+)</name>
        <dbReference type="ChEBI" id="CHEBI:18420"/>
        <label>4</label>
    </ligand>
</feature>
<dbReference type="InterPro" id="IPR006283">
    <property type="entry name" value="ThiL-like"/>
</dbReference>
<feature type="binding site" evidence="2">
    <location>
        <position position="74"/>
    </location>
    <ligand>
        <name>Mg(2+)</name>
        <dbReference type="ChEBI" id="CHEBI:18420"/>
        <label>3</label>
    </ligand>
</feature>
<dbReference type="InterPro" id="IPR016188">
    <property type="entry name" value="PurM-like_N"/>
</dbReference>
<dbReference type="Gene3D" id="3.90.650.10">
    <property type="entry name" value="PurM-like C-terminal domain"/>
    <property type="match status" value="1"/>
</dbReference>
<feature type="binding site" evidence="2">
    <location>
        <position position="53"/>
    </location>
    <ligand>
        <name>substrate</name>
    </ligand>
</feature>
<sequence length="326" mass="34559">MSLGEFELIKQYFQQQSGAPGVALGIGDDCALLTVPLGQQLAVSMDTSIADVHFPADGEPDLIAERALRVNISDLAAMGAEPLWFTLGLTLPDADPQWLQAFSQGLFRVAREYGIALVGGDTTRGKLSITIQVHGAVAEGKALLRSRASEGDQIFVTGPVGDGAAALAVMKQQLSAASMMTDYLMERYYRPQPQVVAGQLLTNFCAAAIDISDGLVADLGHICEQSGVGADLHLERIPLSEAVRQLVSFEQGIDWALSGGDDYQLCFTVPKAQVQQLETLVSTGKIVAHHIGEITAGNGVSCWHNSNPVVPSGKGFQHFGGQEALS</sequence>
<dbReference type="GO" id="GO:0000287">
    <property type="term" value="F:magnesium ion binding"/>
    <property type="evidence" value="ECO:0007669"/>
    <property type="project" value="UniProtKB-UniRule"/>
</dbReference>
<feature type="domain" description="PurM-like C-terminal" evidence="4">
    <location>
        <begin position="150"/>
        <end position="301"/>
    </location>
</feature>